<dbReference type="Gene3D" id="3.30.830.10">
    <property type="entry name" value="Metalloenzyme, LuxS/M16 peptidase-like"/>
    <property type="match status" value="4"/>
</dbReference>
<evidence type="ECO:0000256" key="2">
    <source>
        <dbReference type="SAM" id="SignalP"/>
    </source>
</evidence>
<dbReference type="Pfam" id="PF05193">
    <property type="entry name" value="Peptidase_M16_C"/>
    <property type="match status" value="2"/>
</dbReference>
<comment type="caution">
    <text evidence="5">The sequence shown here is derived from an EMBL/GenBank/DDBJ whole genome shotgun (WGS) entry which is preliminary data.</text>
</comment>
<feature type="domain" description="Peptidase M16 N-terminal" evidence="3">
    <location>
        <begin position="530"/>
        <end position="633"/>
    </location>
</feature>
<dbReference type="Proteomes" id="UP000317691">
    <property type="component" value="Unassembled WGS sequence"/>
</dbReference>
<reference evidence="5 6" key="1">
    <citation type="journal article" date="2019" name="Nat. Microbiol.">
        <title>Mediterranean grassland soil C-N compound turnover is dependent on rainfall and depth, and is mediated by genomically divergent microorganisms.</title>
        <authorList>
            <person name="Diamond S."/>
            <person name="Andeer P.F."/>
            <person name="Li Z."/>
            <person name="Crits-Christoph A."/>
            <person name="Burstein D."/>
            <person name="Anantharaman K."/>
            <person name="Lane K.R."/>
            <person name="Thomas B.C."/>
            <person name="Pan C."/>
            <person name="Northen T.R."/>
            <person name="Banfield J.F."/>
        </authorList>
    </citation>
    <scope>NUCLEOTIDE SEQUENCE [LARGE SCALE GENOMIC DNA]</scope>
    <source>
        <strain evidence="5">WS_9</strain>
    </source>
</reference>
<dbReference type="PANTHER" id="PTHR11851">
    <property type="entry name" value="METALLOPROTEASE"/>
    <property type="match status" value="1"/>
</dbReference>
<evidence type="ECO:0000259" key="4">
    <source>
        <dbReference type="Pfam" id="PF05193"/>
    </source>
</evidence>
<name>A0A538TTD6_UNCEI</name>
<feature type="chain" id="PRO_5022202895" evidence="2">
    <location>
        <begin position="34"/>
        <end position="958"/>
    </location>
</feature>
<evidence type="ECO:0000313" key="5">
    <source>
        <dbReference type="EMBL" id="TMQ66897.1"/>
    </source>
</evidence>
<dbReference type="PANTHER" id="PTHR11851:SF224">
    <property type="entry name" value="PROCESSING PROTEASE"/>
    <property type="match status" value="1"/>
</dbReference>
<feature type="domain" description="Peptidase M16 C-terminal" evidence="4">
    <location>
        <begin position="675"/>
        <end position="851"/>
    </location>
</feature>
<keyword evidence="2" id="KW-0732">Signal</keyword>
<gene>
    <name evidence="5" type="ORF">E6K79_01195</name>
</gene>
<feature type="signal peptide" evidence="2">
    <location>
        <begin position="1"/>
        <end position="33"/>
    </location>
</feature>
<dbReference type="InterPro" id="IPR011765">
    <property type="entry name" value="Pept_M16_N"/>
</dbReference>
<protein>
    <submittedName>
        <fullName evidence="5">Insulinase family protein</fullName>
    </submittedName>
</protein>
<proteinExistence type="predicted"/>
<organism evidence="5 6">
    <name type="scientific">Eiseniibacteriota bacterium</name>
    <dbReference type="NCBI Taxonomy" id="2212470"/>
    <lineage>
        <taxon>Bacteria</taxon>
        <taxon>Candidatus Eiseniibacteriota</taxon>
    </lineage>
</organism>
<dbReference type="InterPro" id="IPR050361">
    <property type="entry name" value="MPP/UQCRC_Complex"/>
</dbReference>
<dbReference type="Pfam" id="PF00675">
    <property type="entry name" value="Peptidase_M16"/>
    <property type="match status" value="2"/>
</dbReference>
<evidence type="ECO:0000313" key="6">
    <source>
        <dbReference type="Proteomes" id="UP000317691"/>
    </source>
</evidence>
<evidence type="ECO:0000259" key="3">
    <source>
        <dbReference type="Pfam" id="PF00675"/>
    </source>
</evidence>
<accession>A0A538TTD6</accession>
<feature type="domain" description="Peptidase M16 C-terminal" evidence="4">
    <location>
        <begin position="221"/>
        <end position="395"/>
    </location>
</feature>
<evidence type="ECO:0000256" key="1">
    <source>
        <dbReference type="SAM" id="MobiDB-lite"/>
    </source>
</evidence>
<feature type="region of interest" description="Disordered" evidence="1">
    <location>
        <begin position="466"/>
        <end position="509"/>
    </location>
</feature>
<sequence length="958" mass="103574">MDSQSSFRRIRGHGRAPLAVGLVLAAAMVTASAAPAHSAGVKPPAVKLEVEKYTLPNGLEVILREDHRLPLVAVNTWYHVGPANETAGRTGFAHLFEHMMFQSSGHVGEDQIWKYLEGAGASFINGTTDFDRTNYLEDLPSNQLELALWLESDRMGFLLDKIDAASLANQQDVVRNERRQSGENTPYGIVEEEMWHMIFPKDHPYYPYVIGSHEDIQAAKLEDVKEFFRRYYCPNNASLVIVGDIDKVKTKALVEKYYGSIPRGADVPPITATTPPITQERRATVTDKITLPRVYMSWLTSPIFKPGDADAGVAAQILGGGKASRLYKSLVYEKQICQDVSVVQQSYSLGSVFQLTATVKPGKTPDEVEKAIDEELARFAADGPTAEEVAATQNSIYSETVTSLENFGGFSGVADRLNQYNHHLKDPNYLNKDLARFAAVSPASVKKFASDQLKKNARVVVYAVPGDKKLPPDPAAPPKPEKATTQVESKEPWRNTVPSPGPEVKAQLPSAKRMELPNGLALYVVEAHELPIVAANLVFRSGSAADPTDLPGLAGFTASMLDEGTTKRDALQIANEIYALGASLSTGTQTDGSNASVRSLKQNASASLAILSDVVENPAFAEKELERVRNDRLTALMQQRDQPWPTALRVMNACLFGPTHPYGHTALGTEESLKKMSRADLATLYKSTFSPKNAALILVGDVTLAEAKKLATDAFGSWKGEATAALTPAAGTTVTSRVVIVDKPGNNQTMLLAGQMGVKRSDPDYEKLDVMNTVLGGLFSSRINMNLREDKGYSYGAFSFIGQNRAVGPLMAGAAVRGDVTGPSIEEILKEVAKIKDGGVTPDELKLAKESIVRSLPANFETTSSTAGTMSGIYLYDLPLDYYQTLPARMDAIQVSDVADVAKRHLVPDRMVVVAVGDRAKIEPQISKLNLGSIAYRDADGKEVASAPSGSGSPSTSN</sequence>
<dbReference type="GO" id="GO:0046872">
    <property type="term" value="F:metal ion binding"/>
    <property type="evidence" value="ECO:0007669"/>
    <property type="project" value="InterPro"/>
</dbReference>
<dbReference type="InterPro" id="IPR011249">
    <property type="entry name" value="Metalloenz_LuxS/M16"/>
</dbReference>
<dbReference type="SUPFAM" id="SSF63411">
    <property type="entry name" value="LuxS/MPP-like metallohydrolase"/>
    <property type="match status" value="4"/>
</dbReference>
<dbReference type="AlphaFoldDB" id="A0A538TTD6"/>
<dbReference type="EMBL" id="VBOZ01000007">
    <property type="protein sequence ID" value="TMQ66897.1"/>
    <property type="molecule type" value="Genomic_DNA"/>
</dbReference>
<feature type="domain" description="Peptidase M16 N-terminal" evidence="3">
    <location>
        <begin position="61"/>
        <end position="184"/>
    </location>
</feature>
<dbReference type="InterPro" id="IPR007863">
    <property type="entry name" value="Peptidase_M16_C"/>
</dbReference>